<evidence type="ECO:0000256" key="2">
    <source>
        <dbReference type="ARBA" id="ARBA00022475"/>
    </source>
</evidence>
<dbReference type="STRING" id="1582439.NPIRD3C_1992"/>
<dbReference type="PANTHER" id="PTHR35402">
    <property type="entry name" value="INTEGRAL MEMBRANE PROTEIN-RELATED"/>
    <property type="match status" value="1"/>
</dbReference>
<evidence type="ECO:0000256" key="6">
    <source>
        <dbReference type="SAM" id="Phobius"/>
    </source>
</evidence>
<sequence>MSENESCCDLHMEKSTQPKKLTKSKVIEKKHRSTIFTISYVLLNEVIGILYTRFPNLKKTLRQTHIPVMFEAFVCTMVFVSIIATIAGVITGLTISYLLQNNEFVTSYSAIPIALGAVFGIVAFVMTYQYPQNEKLKRKSKIAEEMAYFSGYMGTLASSGLTLEGIFRTIAIEQTNEEIVKDAQHLTRDLELLGMDIENALKDLSDRSPLDTYTEFLEGIISNLEVGGNLKDYFVASGEVQLEQRKNRIREANQSLGIVTEIYTILLIVFPLLGAIMLSIMGMMSVNLYNFSIISLMNILTYVFVPAFGIIMILMIDSLIPKR</sequence>
<gene>
    <name evidence="8" type="ORF">NPIRD3C_1992</name>
</gene>
<dbReference type="EMBL" id="CP010868">
    <property type="protein sequence ID" value="AJM93202.1"/>
    <property type="molecule type" value="Genomic_DNA"/>
</dbReference>
<reference evidence="9" key="1">
    <citation type="submission" date="2015-02" db="EMBL/GenBank/DDBJ databases">
        <title>Characterization of two novel Thaumarchaeota isolated from the Northern Adriatic Sea.</title>
        <authorList>
            <person name="Bayer B."/>
            <person name="Vojvoda J."/>
            <person name="Offre P."/>
            <person name="Srivastava A."/>
            <person name="Elisabeth N."/>
            <person name="Garcia J.A.L."/>
            <person name="Schleper C."/>
            <person name="Herndl G.J."/>
        </authorList>
    </citation>
    <scope>NUCLEOTIDE SEQUENCE [LARGE SCALE GENOMIC DNA]</scope>
    <source>
        <strain evidence="9">D3C</strain>
    </source>
</reference>
<evidence type="ECO:0000256" key="3">
    <source>
        <dbReference type="ARBA" id="ARBA00022692"/>
    </source>
</evidence>
<feature type="transmembrane region" description="Helical" evidence="6">
    <location>
        <begin position="33"/>
        <end position="51"/>
    </location>
</feature>
<reference evidence="8 9" key="3">
    <citation type="journal article" date="2019" name="Int. J. Syst. Evol. Microbiol.">
        <title>Nitrosopumilus adriaticus sp. nov. and Nitrosopumilus piranensis sp. nov., two ammonia-oxidizing archaea from the Adriatic Sea and members of the class Nitrososphaeria.</title>
        <authorList>
            <person name="Bayer B."/>
            <person name="Vojvoda J."/>
            <person name="Reinthaler T."/>
            <person name="Reyes C."/>
            <person name="Pinto M."/>
            <person name="Herndl G.J."/>
        </authorList>
    </citation>
    <scope>NUCLEOTIDE SEQUENCE [LARGE SCALE GENOMIC DNA]</scope>
    <source>
        <strain evidence="8 9">D3C</strain>
    </source>
</reference>
<feature type="transmembrane region" description="Helical" evidence="6">
    <location>
        <begin position="293"/>
        <end position="316"/>
    </location>
</feature>
<dbReference type="GO" id="GO:0005886">
    <property type="term" value="C:plasma membrane"/>
    <property type="evidence" value="ECO:0007669"/>
    <property type="project" value="UniProtKB-SubCell"/>
</dbReference>
<dbReference type="PATRIC" id="fig|1582439.9.peg.2057"/>
<evidence type="ECO:0000256" key="1">
    <source>
        <dbReference type="ARBA" id="ARBA00004651"/>
    </source>
</evidence>
<feature type="domain" description="Type II secretion system protein GspF" evidence="7">
    <location>
        <begin position="149"/>
        <end position="277"/>
    </location>
</feature>
<dbReference type="InterPro" id="IPR056569">
    <property type="entry name" value="ArlJ-like"/>
</dbReference>
<organism evidence="8 9">
    <name type="scientific">Nitrosopumilus piranensis</name>
    <dbReference type="NCBI Taxonomy" id="1582439"/>
    <lineage>
        <taxon>Archaea</taxon>
        <taxon>Nitrososphaerota</taxon>
        <taxon>Nitrososphaeria</taxon>
        <taxon>Nitrosopumilales</taxon>
        <taxon>Nitrosopumilaceae</taxon>
        <taxon>Nitrosopumilus</taxon>
    </lineage>
</organism>
<protein>
    <submittedName>
        <fullName evidence="8">Putative type II secretion system F domain protein</fullName>
    </submittedName>
</protein>
<comment type="subcellular location">
    <subcellularLocation>
        <location evidence="1">Cell membrane</location>
        <topology evidence="1">Multi-pass membrane protein</topology>
    </subcellularLocation>
</comment>
<keyword evidence="4 6" id="KW-1133">Transmembrane helix</keyword>
<evidence type="ECO:0000256" key="5">
    <source>
        <dbReference type="ARBA" id="ARBA00023136"/>
    </source>
</evidence>
<evidence type="ECO:0000313" key="9">
    <source>
        <dbReference type="Proteomes" id="UP000032027"/>
    </source>
</evidence>
<evidence type="ECO:0000259" key="7">
    <source>
        <dbReference type="Pfam" id="PF00482"/>
    </source>
</evidence>
<name>A0A0C5CDB1_9ARCH</name>
<proteinExistence type="predicted"/>
<feature type="transmembrane region" description="Helical" evidence="6">
    <location>
        <begin position="72"/>
        <end position="99"/>
    </location>
</feature>
<evidence type="ECO:0000313" key="8">
    <source>
        <dbReference type="EMBL" id="AJM93202.1"/>
    </source>
</evidence>
<dbReference type="Pfam" id="PF00482">
    <property type="entry name" value="T2SSF"/>
    <property type="match status" value="1"/>
</dbReference>
<evidence type="ECO:0000256" key="4">
    <source>
        <dbReference type="ARBA" id="ARBA00022989"/>
    </source>
</evidence>
<keyword evidence="9" id="KW-1185">Reference proteome</keyword>
<dbReference type="AlphaFoldDB" id="A0A0C5CDB1"/>
<feature type="transmembrane region" description="Helical" evidence="6">
    <location>
        <begin position="255"/>
        <end position="281"/>
    </location>
</feature>
<keyword evidence="3 6" id="KW-0812">Transmembrane</keyword>
<dbReference type="InterPro" id="IPR018076">
    <property type="entry name" value="T2SS_GspF_dom"/>
</dbReference>
<keyword evidence="2" id="KW-1003">Cell membrane</keyword>
<keyword evidence="5 6" id="KW-0472">Membrane</keyword>
<accession>A0A0C5CDB1</accession>
<dbReference type="KEGG" id="nid:NPIRD3C_1992"/>
<dbReference type="HOGENOM" id="CLU_910963_0_0_2"/>
<reference evidence="8 9" key="2">
    <citation type="journal article" date="2016" name="ISME J.">
        <title>Physiological and genomic characterization of two novel marine thaumarchaeal strains indicates niche differentiation.</title>
        <authorList>
            <person name="Bayer B."/>
            <person name="Vojvoda J."/>
            <person name="Offre P."/>
            <person name="Alves R.J."/>
            <person name="Elisabeth N.H."/>
            <person name="Garcia J.A."/>
            <person name="Volland J.M."/>
            <person name="Srivastava A."/>
            <person name="Schleper C."/>
            <person name="Herndl G.J."/>
        </authorList>
    </citation>
    <scope>NUCLEOTIDE SEQUENCE [LARGE SCALE GENOMIC DNA]</scope>
    <source>
        <strain evidence="8 9">D3C</strain>
    </source>
</reference>
<feature type="transmembrane region" description="Helical" evidence="6">
    <location>
        <begin position="111"/>
        <end position="131"/>
    </location>
</feature>
<dbReference type="Proteomes" id="UP000032027">
    <property type="component" value="Chromosome"/>
</dbReference>